<feature type="region of interest" description="Disordered" evidence="1">
    <location>
        <begin position="1"/>
        <end position="45"/>
    </location>
</feature>
<proteinExistence type="predicted"/>
<name>A0AA40VIE8_9ACTN</name>
<comment type="caution">
    <text evidence="2">The sequence shown here is derived from an EMBL/GenBank/DDBJ whole genome shotgun (WGS) entry which is preliminary data.</text>
</comment>
<dbReference type="EMBL" id="JACJIE010000016">
    <property type="protein sequence ID" value="MBA8946907.1"/>
    <property type="molecule type" value="Genomic_DNA"/>
</dbReference>
<evidence type="ECO:0000256" key="1">
    <source>
        <dbReference type="SAM" id="MobiDB-lite"/>
    </source>
</evidence>
<accession>A0AA40VIE8</accession>
<reference evidence="2 3" key="1">
    <citation type="submission" date="2020-08" db="EMBL/GenBank/DDBJ databases">
        <title>Genomic Encyclopedia of Type Strains, Phase III (KMG-III): the genomes of soil and plant-associated and newly described type strains.</title>
        <authorList>
            <person name="Whitman W."/>
        </authorList>
    </citation>
    <scope>NUCLEOTIDE SEQUENCE [LARGE SCALE GENOMIC DNA]</scope>
    <source>
        <strain evidence="2 3">CECT 3271</strain>
    </source>
</reference>
<evidence type="ECO:0000313" key="3">
    <source>
        <dbReference type="Proteomes" id="UP000530412"/>
    </source>
</evidence>
<evidence type="ECO:0000313" key="2">
    <source>
        <dbReference type="EMBL" id="MBA8946907.1"/>
    </source>
</evidence>
<dbReference type="AlphaFoldDB" id="A0AA40VIE8"/>
<feature type="compositionally biased region" description="Basic and acidic residues" evidence="1">
    <location>
        <begin position="1"/>
        <end position="13"/>
    </location>
</feature>
<organism evidence="2 3">
    <name type="scientific">Streptomyces calvus</name>
    <dbReference type="NCBI Taxonomy" id="67282"/>
    <lineage>
        <taxon>Bacteria</taxon>
        <taxon>Bacillati</taxon>
        <taxon>Actinomycetota</taxon>
        <taxon>Actinomycetes</taxon>
        <taxon>Kitasatosporales</taxon>
        <taxon>Streptomycetaceae</taxon>
        <taxon>Streptomyces</taxon>
    </lineage>
</organism>
<sequence length="45" mass="5184">MLRKYQEWEEREINGSSPKRMANPAPGIPIKVPRNVGHRSTVHDT</sequence>
<gene>
    <name evidence="2" type="ORF">FHS33_005362</name>
</gene>
<dbReference type="Proteomes" id="UP000530412">
    <property type="component" value="Unassembled WGS sequence"/>
</dbReference>
<protein>
    <submittedName>
        <fullName evidence="2">Uncharacterized protein</fullName>
    </submittedName>
</protein>